<evidence type="ECO:0000313" key="6">
    <source>
        <dbReference type="Proteomes" id="UP001060414"/>
    </source>
</evidence>
<proteinExistence type="inferred from homology"/>
<dbReference type="SMART" id="SM00825">
    <property type="entry name" value="PKS_KS"/>
    <property type="match status" value="1"/>
</dbReference>
<evidence type="ECO:0000259" key="4">
    <source>
        <dbReference type="PROSITE" id="PS52004"/>
    </source>
</evidence>
<gene>
    <name evidence="5" type="ORF">L9S41_16450</name>
</gene>
<reference evidence="5" key="1">
    <citation type="journal article" date="2022" name="Environ. Microbiol.">
        <title>Geoalkalibacter halelectricus SAP #1 sp. nov. possessing extracellular electron transfer and mineral#reducing capabilities from a haloalkaline environment.</title>
        <authorList>
            <person name="Yadav S."/>
            <person name="Singh R."/>
            <person name="Sundharam S.S."/>
            <person name="Chaudhary S."/>
            <person name="Krishnamurthi S."/>
            <person name="Patil S.A."/>
        </authorList>
    </citation>
    <scope>NUCLEOTIDE SEQUENCE</scope>
    <source>
        <strain evidence="5">SAP-1</strain>
    </source>
</reference>
<dbReference type="PANTHER" id="PTHR11712">
    <property type="entry name" value="POLYKETIDE SYNTHASE-RELATED"/>
    <property type="match status" value="1"/>
</dbReference>
<protein>
    <submittedName>
        <fullName evidence="5">Beta-ketoacyl-[acyl-carrier-protein] synthase family protein</fullName>
    </submittedName>
</protein>
<dbReference type="SUPFAM" id="SSF53901">
    <property type="entry name" value="Thiolase-like"/>
    <property type="match status" value="2"/>
</dbReference>
<evidence type="ECO:0000256" key="2">
    <source>
        <dbReference type="ARBA" id="ARBA00022679"/>
    </source>
</evidence>
<dbReference type="Pfam" id="PF00109">
    <property type="entry name" value="ketoacyl-synt"/>
    <property type="match status" value="1"/>
</dbReference>
<evidence type="ECO:0000313" key="5">
    <source>
        <dbReference type="EMBL" id="UWZ79252.1"/>
    </source>
</evidence>
<dbReference type="InterPro" id="IPR014030">
    <property type="entry name" value="Ketoacyl_synth_N"/>
</dbReference>
<dbReference type="Gene3D" id="3.40.47.10">
    <property type="match status" value="2"/>
</dbReference>
<dbReference type="InterPro" id="IPR014031">
    <property type="entry name" value="Ketoacyl_synth_C"/>
</dbReference>
<keyword evidence="2 3" id="KW-0808">Transferase</keyword>
<evidence type="ECO:0000256" key="1">
    <source>
        <dbReference type="ARBA" id="ARBA00008467"/>
    </source>
</evidence>
<dbReference type="Pfam" id="PF02801">
    <property type="entry name" value="Ketoacyl-synt_C"/>
    <property type="match status" value="1"/>
</dbReference>
<keyword evidence="6" id="KW-1185">Reference proteome</keyword>
<organism evidence="5 6">
    <name type="scientific">Geoalkalibacter halelectricus</name>
    <dbReference type="NCBI Taxonomy" id="2847045"/>
    <lineage>
        <taxon>Bacteria</taxon>
        <taxon>Pseudomonadati</taxon>
        <taxon>Thermodesulfobacteriota</taxon>
        <taxon>Desulfuromonadia</taxon>
        <taxon>Desulfuromonadales</taxon>
        <taxon>Geoalkalibacteraceae</taxon>
        <taxon>Geoalkalibacter</taxon>
    </lineage>
</organism>
<dbReference type="EMBL" id="CP092109">
    <property type="protein sequence ID" value="UWZ79252.1"/>
    <property type="molecule type" value="Genomic_DNA"/>
</dbReference>
<dbReference type="InterPro" id="IPR000794">
    <property type="entry name" value="Beta-ketoacyl_synthase"/>
</dbReference>
<sequence>MKDVVITAAATVTALGDSLDQTWNRLLAAESGIATVERFDTKALTSSFAACVPGLEVAPCGSRLPTLLDRLLDRFPAVPRDSRLMLASTKGAIDLLERRCRGEKVADRALLFDSLLEELANRFGLAGTGCNINAACASSTIAVARGAAAIASGQAEATVVVCCDLVSEFVFSGFSALRGLDSEPSRPFDSHRAGLTLGEGAAALMLMSRKRAMETNSPVLARVLGWGAANDAHHITAPARDGSGLIRAVKQALCVAGLPEDAIEGISAHGTGTLYNDAMELTAFKHVFGDRRLPLHSVKGALGHTLGAAGGIEVALGLRSLATGLIPPTVGLLQPELAAEGQAAAISQPFGAQILLSTNSGFGGINGALLLGREANA</sequence>
<dbReference type="Proteomes" id="UP001060414">
    <property type="component" value="Chromosome"/>
</dbReference>
<comment type="similarity">
    <text evidence="1 3">Belongs to the thiolase-like superfamily. Beta-ketoacyl-ACP synthases family.</text>
</comment>
<dbReference type="PROSITE" id="PS52004">
    <property type="entry name" value="KS3_2"/>
    <property type="match status" value="1"/>
</dbReference>
<dbReference type="InterPro" id="IPR020841">
    <property type="entry name" value="PKS_Beta-ketoAc_synthase_dom"/>
</dbReference>
<evidence type="ECO:0000256" key="3">
    <source>
        <dbReference type="RuleBase" id="RU003694"/>
    </source>
</evidence>
<feature type="domain" description="Ketosynthase family 3 (KS3)" evidence="4">
    <location>
        <begin position="1"/>
        <end position="373"/>
    </location>
</feature>
<dbReference type="RefSeq" id="WP_260747608.1">
    <property type="nucleotide sequence ID" value="NZ_CP092109.1"/>
</dbReference>
<accession>A0ABY5ZMS8</accession>
<dbReference type="InterPro" id="IPR016039">
    <property type="entry name" value="Thiolase-like"/>
</dbReference>
<dbReference type="PANTHER" id="PTHR11712:SF336">
    <property type="entry name" value="3-OXOACYL-[ACYL-CARRIER-PROTEIN] SYNTHASE, MITOCHONDRIAL"/>
    <property type="match status" value="1"/>
</dbReference>
<name>A0ABY5ZMS8_9BACT</name>